<comment type="caution">
    <text evidence="2">The sequence shown here is derived from an EMBL/GenBank/DDBJ whole genome shotgun (WGS) entry which is preliminary data.</text>
</comment>
<feature type="coiled-coil region" evidence="1">
    <location>
        <begin position="24"/>
        <end position="51"/>
    </location>
</feature>
<keyword evidence="3" id="KW-1185">Reference proteome</keyword>
<evidence type="ECO:0000256" key="1">
    <source>
        <dbReference type="SAM" id="Coils"/>
    </source>
</evidence>
<reference evidence="2 3" key="1">
    <citation type="submission" date="2020-08" db="EMBL/GenBank/DDBJ databases">
        <title>Genomic Encyclopedia of Type Strains, Phase IV (KMG-IV): sequencing the most valuable type-strain genomes for metagenomic binning, comparative biology and taxonomic classification.</title>
        <authorList>
            <person name="Goeker M."/>
        </authorList>
    </citation>
    <scope>NUCLEOTIDE SEQUENCE [LARGE SCALE GENOMIC DNA]</scope>
    <source>
        <strain evidence="2 3">DSM 21458</strain>
    </source>
</reference>
<keyword evidence="1" id="KW-0175">Coiled coil</keyword>
<evidence type="ECO:0000313" key="2">
    <source>
        <dbReference type="EMBL" id="MBB6099963.1"/>
    </source>
</evidence>
<name>A0A841I3S3_9DEIO</name>
<organism evidence="2 3">
    <name type="scientific">Deinobacterium chartae</name>
    <dbReference type="NCBI Taxonomy" id="521158"/>
    <lineage>
        <taxon>Bacteria</taxon>
        <taxon>Thermotogati</taxon>
        <taxon>Deinococcota</taxon>
        <taxon>Deinococci</taxon>
        <taxon>Deinococcales</taxon>
        <taxon>Deinococcaceae</taxon>
        <taxon>Deinobacterium</taxon>
    </lineage>
</organism>
<dbReference type="RefSeq" id="WP_183988701.1">
    <property type="nucleotide sequence ID" value="NZ_JACHHG010000018.1"/>
</dbReference>
<dbReference type="Proteomes" id="UP000569951">
    <property type="component" value="Unassembled WGS sequence"/>
</dbReference>
<dbReference type="EMBL" id="JACHHG010000018">
    <property type="protein sequence ID" value="MBB6099963.1"/>
    <property type="molecule type" value="Genomic_DNA"/>
</dbReference>
<evidence type="ECO:0000313" key="3">
    <source>
        <dbReference type="Proteomes" id="UP000569951"/>
    </source>
</evidence>
<accession>A0A841I3S3</accession>
<protein>
    <submittedName>
        <fullName evidence="2">Type II secretory pathway component PulJ</fullName>
    </submittedName>
</protein>
<dbReference type="AlphaFoldDB" id="A0A841I3S3"/>
<proteinExistence type="predicted"/>
<sequence length="130" mass="14331">MKPALLLSLLLVACHSAPREDEHVQALERRVAVLERRLAALERAQDAERREQSSSADAVNTALAESCARDYALDLEAFRTDNGRYPSASELSAPAACEGLEVRFVERGDYHYSLRVKNPAGGNVVTQKSY</sequence>
<gene>
    <name evidence="2" type="ORF">HNR42_003424</name>
</gene>